<dbReference type="AlphaFoldDB" id="A0A0G8CIA2"/>
<feature type="domain" description="HicB-like antitoxin of toxin-antitoxin system" evidence="1">
    <location>
        <begin position="18"/>
        <end position="125"/>
    </location>
</feature>
<dbReference type="SUPFAM" id="SSF143100">
    <property type="entry name" value="TTHA1013/TTHA0281-like"/>
    <property type="match status" value="1"/>
</dbReference>
<dbReference type="InterPro" id="IPR031807">
    <property type="entry name" value="HicB-like"/>
</dbReference>
<dbReference type="Pfam" id="PF15919">
    <property type="entry name" value="HicB_lk_antitox"/>
    <property type="match status" value="1"/>
</dbReference>
<dbReference type="InterPro" id="IPR035069">
    <property type="entry name" value="TTHA1013/TTHA0281-like"/>
</dbReference>
<proteinExistence type="predicted"/>
<evidence type="ECO:0000259" key="1">
    <source>
        <dbReference type="Pfam" id="PF15919"/>
    </source>
</evidence>
<dbReference type="EMBL" id="LCYN01000004">
    <property type="protein sequence ID" value="KKZ98761.1"/>
    <property type="molecule type" value="Genomic_DNA"/>
</dbReference>
<reference evidence="3" key="2">
    <citation type="submission" date="2015-04" db="EMBL/GenBank/DDBJ databases">
        <title>Draft Genome Sequences of Eight Spore-Forming Food Isolates of Bacillus cereus Genome sequencing.</title>
        <authorList>
            <person name="Krawcyk A.O."/>
            <person name="de Jong A."/>
            <person name="Eijlander R.T."/>
            <person name="Berendsen E.M."/>
            <person name="Holsappel S."/>
            <person name="Wells-Bennik M."/>
            <person name="Kuipers O.P."/>
        </authorList>
    </citation>
    <scope>NUCLEOTIDE SEQUENCE [LARGE SCALE GENOMIC DNA]</scope>
    <source>
        <strain evidence="3">B4147</strain>
    </source>
</reference>
<accession>A0A0G8CIA2</accession>
<evidence type="ECO:0000313" key="2">
    <source>
        <dbReference type="EMBL" id="KKZ98761.1"/>
    </source>
</evidence>
<comment type="caution">
    <text evidence="2">The sequence shown here is derived from an EMBL/GenBank/DDBJ whole genome shotgun (WGS) entry which is preliminary data.</text>
</comment>
<organism evidence="2 3">
    <name type="scientific">Bacillus wiedmannii</name>
    <dbReference type="NCBI Taxonomy" id="1890302"/>
    <lineage>
        <taxon>Bacteria</taxon>
        <taxon>Bacillati</taxon>
        <taxon>Bacillota</taxon>
        <taxon>Bacilli</taxon>
        <taxon>Bacillales</taxon>
        <taxon>Bacillaceae</taxon>
        <taxon>Bacillus</taxon>
        <taxon>Bacillus cereus group</taxon>
    </lineage>
</organism>
<evidence type="ECO:0000313" key="3">
    <source>
        <dbReference type="Proteomes" id="UP000035350"/>
    </source>
</evidence>
<dbReference type="Gene3D" id="3.30.160.250">
    <property type="match status" value="1"/>
</dbReference>
<protein>
    <recommendedName>
        <fullName evidence="1">HicB-like antitoxin of toxin-antitoxin system domain-containing protein</fullName>
    </recommendedName>
</protein>
<dbReference type="RefSeq" id="WP_046957653.1">
    <property type="nucleotide sequence ID" value="NZ_LCYN01000004.1"/>
</dbReference>
<gene>
    <name evidence="2" type="ORF">B4147_3344</name>
</gene>
<dbReference type="PATRIC" id="fig|1396.433.peg.2222"/>
<dbReference type="Proteomes" id="UP000035350">
    <property type="component" value="Unassembled WGS sequence"/>
</dbReference>
<reference evidence="2 3" key="1">
    <citation type="journal article" date="2015" name="Genome Announc.">
        <title>Next-Generation Whole-Genome Sequencing of Eight Strains of Bacillus cereus, Isolated from Food.</title>
        <authorList>
            <person name="Krawczyk A.O."/>
            <person name="de Jong A."/>
            <person name="Eijlander R.T."/>
            <person name="Berendsen E.M."/>
            <person name="Holsappel S."/>
            <person name="Wells-Bennik M.H."/>
            <person name="Kuipers O.P."/>
        </authorList>
    </citation>
    <scope>NUCLEOTIDE SEQUENCE [LARGE SCALE GENOMIC DNA]</scope>
    <source>
        <strain evidence="2 3">B4147</strain>
    </source>
</reference>
<sequence>MSTYQDRYIYPSIFDFSNEQVTVTFPDLADCHANAKSYEDAFEIAKKTLATHLYEIEENKGIIPPVSNPASIQTTDNQVIGLMEVWMPPFRSEIENKAVKKTLTIPHWLDKMGKANNVNYSQVLQDALKKHLGVNENKNV</sequence>
<name>A0A0G8CIA2_9BACI</name>